<evidence type="ECO:0000256" key="1">
    <source>
        <dbReference type="SAM" id="MobiDB-lite"/>
    </source>
</evidence>
<accession>A0A9W4BI17</accession>
<proteinExistence type="predicted"/>
<dbReference type="InterPro" id="IPR012551">
    <property type="entry name" value="DUF1707_SHOCT-like"/>
</dbReference>
<evidence type="ECO:0000313" key="4">
    <source>
        <dbReference type="EMBL" id="BBY94637.1"/>
    </source>
</evidence>
<dbReference type="PANTHER" id="PTHR40763">
    <property type="entry name" value="MEMBRANE PROTEIN-RELATED"/>
    <property type="match status" value="1"/>
</dbReference>
<name>A0A9W4BI17_9MYCO</name>
<dbReference type="KEGG" id="mgau:MGALJ_43060"/>
<protein>
    <recommendedName>
        <fullName evidence="3">DUF1707 domain-containing protein</fullName>
    </recommendedName>
</protein>
<feature type="domain" description="DUF1707" evidence="3">
    <location>
        <begin position="1"/>
        <end position="53"/>
    </location>
</feature>
<dbReference type="EMBL" id="AP022601">
    <property type="protein sequence ID" value="BBY94637.1"/>
    <property type="molecule type" value="Genomic_DNA"/>
</dbReference>
<gene>
    <name evidence="4" type="ORF">MGALJ_43060</name>
</gene>
<organism evidence="4 5">
    <name type="scientific">Mycobacterium gallinarum</name>
    <dbReference type="NCBI Taxonomy" id="39689"/>
    <lineage>
        <taxon>Bacteria</taxon>
        <taxon>Bacillati</taxon>
        <taxon>Actinomycetota</taxon>
        <taxon>Actinomycetes</taxon>
        <taxon>Mycobacteriales</taxon>
        <taxon>Mycobacteriaceae</taxon>
        <taxon>Mycobacterium</taxon>
    </lineage>
</organism>
<keyword evidence="5" id="KW-1185">Reference proteome</keyword>
<feature type="region of interest" description="Disordered" evidence="1">
    <location>
        <begin position="98"/>
        <end position="125"/>
    </location>
</feature>
<evidence type="ECO:0000259" key="3">
    <source>
        <dbReference type="Pfam" id="PF08044"/>
    </source>
</evidence>
<evidence type="ECO:0000313" key="5">
    <source>
        <dbReference type="Proteomes" id="UP000465785"/>
    </source>
</evidence>
<dbReference type="Pfam" id="PF08044">
    <property type="entry name" value="DUF1707"/>
    <property type="match status" value="1"/>
</dbReference>
<reference evidence="4 5" key="1">
    <citation type="journal article" date="2019" name="Emerg. Microbes Infect.">
        <title>Comprehensive subspecies identification of 175 nontuberculous mycobacteria species based on 7547 genomic profiles.</title>
        <authorList>
            <person name="Matsumoto Y."/>
            <person name="Kinjo T."/>
            <person name="Motooka D."/>
            <person name="Nabeya D."/>
            <person name="Jung N."/>
            <person name="Uechi K."/>
            <person name="Horii T."/>
            <person name="Iida T."/>
            <person name="Fujita J."/>
            <person name="Nakamura S."/>
        </authorList>
    </citation>
    <scope>NUCLEOTIDE SEQUENCE [LARGE SCALE GENOMIC DNA]</scope>
    <source>
        <strain evidence="4 5">JCM 6399</strain>
    </source>
</reference>
<evidence type="ECO:0000256" key="2">
    <source>
        <dbReference type="SAM" id="Phobius"/>
    </source>
</evidence>
<keyword evidence="2" id="KW-0812">Transmembrane</keyword>
<feature type="transmembrane region" description="Helical" evidence="2">
    <location>
        <begin position="70"/>
        <end position="93"/>
    </location>
</feature>
<keyword evidence="2" id="KW-1133">Transmembrane helix</keyword>
<sequence length="275" mass="29626">MRAKDSDRSHTCQILDTALAEGQLSMEEHRQRIATATKAATLGELQGLLTDLQLQNAPVKPPQRSRTPRWVIQAGVAAAVLLVLGVVISWGLFDNDPPDRGEAPAAVTDSRGGDPDAVTTATPSGPRLLHSVGGINGLFEQMRGKFGDTTGYELSVYTDYAELIRLDPDDERFEARYRYEAGTWKGPYTNPSSGADTVDLSAFDAAAVLGVIRGIPQTFDLKPMNIIRTWFTVEPADDPSAPEAVTVRINVSTSFGTGFIDLDGAGNVKKIDQPL</sequence>
<dbReference type="AlphaFoldDB" id="A0A9W4BI17"/>
<keyword evidence="2" id="KW-0472">Membrane</keyword>
<dbReference type="Proteomes" id="UP000465785">
    <property type="component" value="Chromosome"/>
</dbReference>
<dbReference type="PANTHER" id="PTHR40763:SF4">
    <property type="entry name" value="DUF1707 DOMAIN-CONTAINING PROTEIN"/>
    <property type="match status" value="1"/>
</dbReference>